<dbReference type="Pfam" id="PF04069">
    <property type="entry name" value="OpuAC"/>
    <property type="match status" value="1"/>
</dbReference>
<sequence>MKFKFKKLAVILCSVLLTTLVLTGCGKDSANKGKGSIKLGYVNWAEGVAMTNLAKVALEEKMGYDVDLTMGEPGMIFTSIADGNLDAFLDAWLPITHHDYVTKYKDKIEDLGYNYENARIGLVVPKYSSVNSIEDLNKVKDKLNGKIVGIDAGAGIMGATEKAIKDYNLEYELLEGSGPTMTTMLKEAIDKKEEIVVTGWKPHWKFARWDLKFLEDPKKSYGESENIHTYARKGFKEDMPQVAEFFKNFKLDDNQLGTLMGDIADSDKDPEEVAKEWMNKNEELVNSWIPKEK</sequence>
<feature type="chain" id="PRO_5038534323" evidence="5">
    <location>
        <begin position="24"/>
        <end position="293"/>
    </location>
</feature>
<evidence type="ECO:0000259" key="6">
    <source>
        <dbReference type="Pfam" id="PF04069"/>
    </source>
</evidence>
<dbReference type="RefSeq" id="WP_096634946.1">
    <property type="nucleotide sequence ID" value="NZ_OAOH01000001.1"/>
</dbReference>
<dbReference type="GO" id="GO:0015871">
    <property type="term" value="P:choline transport"/>
    <property type="evidence" value="ECO:0007669"/>
    <property type="project" value="TreeGrafter"/>
</dbReference>
<evidence type="ECO:0000256" key="1">
    <source>
        <dbReference type="ARBA" id="ARBA00004236"/>
    </source>
</evidence>
<dbReference type="Gene3D" id="3.40.190.10">
    <property type="entry name" value="Periplasmic binding protein-like II"/>
    <property type="match status" value="1"/>
</dbReference>
<proteinExistence type="predicted"/>
<organism evidence="7 8">
    <name type="scientific">Clostridium cochlearium</name>
    <dbReference type="NCBI Taxonomy" id="1494"/>
    <lineage>
        <taxon>Bacteria</taxon>
        <taxon>Bacillati</taxon>
        <taxon>Bacillota</taxon>
        <taxon>Clostridia</taxon>
        <taxon>Eubacteriales</taxon>
        <taxon>Clostridiaceae</taxon>
        <taxon>Clostridium</taxon>
    </lineage>
</organism>
<comment type="subcellular location">
    <subcellularLocation>
        <location evidence="1">Cell membrane</location>
    </subcellularLocation>
</comment>
<dbReference type="PANTHER" id="PTHR47737">
    <property type="entry name" value="GLYCINE BETAINE/PROLINE BETAINE TRANSPORT SYSTEM PERMEASE PROTEIN PROW"/>
    <property type="match status" value="1"/>
</dbReference>
<dbReference type="Proteomes" id="UP000250223">
    <property type="component" value="Unassembled WGS sequence"/>
</dbReference>
<evidence type="ECO:0000313" key="8">
    <source>
        <dbReference type="Proteomes" id="UP000250223"/>
    </source>
</evidence>
<evidence type="ECO:0000256" key="2">
    <source>
        <dbReference type="ARBA" id="ARBA00022448"/>
    </source>
</evidence>
<accession>A0A2X2WMW8</accession>
<dbReference type="Gene3D" id="3.40.190.100">
    <property type="entry name" value="Glycine betaine-binding periplasmic protein, domain 2"/>
    <property type="match status" value="1"/>
</dbReference>
<reference evidence="7 8" key="1">
    <citation type="submission" date="2018-06" db="EMBL/GenBank/DDBJ databases">
        <authorList>
            <consortium name="Pathogen Informatics"/>
            <person name="Doyle S."/>
        </authorList>
    </citation>
    <scope>NUCLEOTIDE SEQUENCE [LARGE SCALE GENOMIC DNA]</scope>
    <source>
        <strain evidence="7 8">NCTC13028</strain>
    </source>
</reference>
<dbReference type="GO" id="GO:0043190">
    <property type="term" value="C:ATP-binding cassette (ABC) transporter complex"/>
    <property type="evidence" value="ECO:0007669"/>
    <property type="project" value="InterPro"/>
</dbReference>
<keyword evidence="3" id="KW-1003">Cell membrane</keyword>
<dbReference type="GO" id="GO:0015226">
    <property type="term" value="F:carnitine transmembrane transporter activity"/>
    <property type="evidence" value="ECO:0007669"/>
    <property type="project" value="TreeGrafter"/>
</dbReference>
<dbReference type="EMBL" id="UAWC01000028">
    <property type="protein sequence ID" value="SQB37265.1"/>
    <property type="molecule type" value="Genomic_DNA"/>
</dbReference>
<dbReference type="PROSITE" id="PS51257">
    <property type="entry name" value="PROKAR_LIPOPROTEIN"/>
    <property type="match status" value="1"/>
</dbReference>
<evidence type="ECO:0000256" key="5">
    <source>
        <dbReference type="SAM" id="SignalP"/>
    </source>
</evidence>
<feature type="signal peptide" evidence="5">
    <location>
        <begin position="1"/>
        <end position="23"/>
    </location>
</feature>
<dbReference type="PANTHER" id="PTHR47737:SF1">
    <property type="entry name" value="GLYCINE BETAINE_PROLINE BETAINE TRANSPORT SYSTEM PERMEASE PROTEIN PROW"/>
    <property type="match status" value="1"/>
</dbReference>
<keyword evidence="4" id="KW-0472">Membrane</keyword>
<dbReference type="GO" id="GO:0005275">
    <property type="term" value="F:amine transmembrane transporter activity"/>
    <property type="evidence" value="ECO:0007669"/>
    <property type="project" value="TreeGrafter"/>
</dbReference>
<evidence type="ECO:0000256" key="4">
    <source>
        <dbReference type="ARBA" id="ARBA00023136"/>
    </source>
</evidence>
<evidence type="ECO:0000313" key="7">
    <source>
        <dbReference type="EMBL" id="SQB37265.1"/>
    </source>
</evidence>
<feature type="domain" description="ABC-type glycine betaine transport system substrate-binding" evidence="6">
    <location>
        <begin position="36"/>
        <end position="280"/>
    </location>
</feature>
<dbReference type="GO" id="GO:0031460">
    <property type="term" value="P:glycine betaine transport"/>
    <property type="evidence" value="ECO:0007669"/>
    <property type="project" value="TreeGrafter"/>
</dbReference>
<name>A0A2X2WMW8_CLOCO</name>
<dbReference type="InterPro" id="IPR007210">
    <property type="entry name" value="ABC_Gly_betaine_transp_sub-bd"/>
</dbReference>
<dbReference type="CDD" id="cd13639">
    <property type="entry name" value="PBP2_OpuAC_like"/>
    <property type="match status" value="1"/>
</dbReference>
<dbReference type="SUPFAM" id="SSF53850">
    <property type="entry name" value="Periplasmic binding protein-like II"/>
    <property type="match status" value="1"/>
</dbReference>
<gene>
    <name evidence="7" type="primary">opuAC_2</name>
    <name evidence="7" type="ORF">NCTC13028_02679</name>
</gene>
<protein>
    <submittedName>
        <fullName evidence="7">Glycine betaine-binding protein</fullName>
    </submittedName>
</protein>
<keyword evidence="2" id="KW-0813">Transport</keyword>
<keyword evidence="5" id="KW-0732">Signal</keyword>
<dbReference type="AlphaFoldDB" id="A0A2X2WMW8"/>
<evidence type="ECO:0000256" key="3">
    <source>
        <dbReference type="ARBA" id="ARBA00022475"/>
    </source>
</evidence>